<protein>
    <submittedName>
        <fullName evidence="2">Uncharacterized protein</fullName>
    </submittedName>
</protein>
<dbReference type="AlphaFoldDB" id="A0A1J9PSS0"/>
<organism evidence="2 3">
    <name type="scientific">Emergomyces pasteurianus Ep9510</name>
    <dbReference type="NCBI Taxonomy" id="1447872"/>
    <lineage>
        <taxon>Eukaryota</taxon>
        <taxon>Fungi</taxon>
        <taxon>Dikarya</taxon>
        <taxon>Ascomycota</taxon>
        <taxon>Pezizomycotina</taxon>
        <taxon>Eurotiomycetes</taxon>
        <taxon>Eurotiomycetidae</taxon>
        <taxon>Onygenales</taxon>
        <taxon>Ajellomycetaceae</taxon>
        <taxon>Emergomyces</taxon>
    </lineage>
</organism>
<sequence length="189" mass="20942">MATLCYASTRTSLRILRVHQNLLRHSPPNLTASSLQIPSTSLTTTAQAFQQRSYATDDKQPKSTLPNDIQNDPGGRYTINTERHEYSQSGSDNAVARQRAAWDLSYMTPEKVREASLDEAMHDGHSMAGPLEVSPANRDVSQYTDEAGRSDWVEKGPSRRVSPPKGQKVGYGGTVIIEKKEPFIKLPTK</sequence>
<feature type="region of interest" description="Disordered" evidence="1">
    <location>
        <begin position="143"/>
        <end position="173"/>
    </location>
</feature>
<dbReference type="STRING" id="1447872.A0A1J9PSS0"/>
<evidence type="ECO:0000313" key="2">
    <source>
        <dbReference type="EMBL" id="OJD19310.1"/>
    </source>
</evidence>
<dbReference type="OrthoDB" id="4220319at2759"/>
<dbReference type="PANTHER" id="PTHR42090:SF1">
    <property type="match status" value="1"/>
</dbReference>
<dbReference type="PANTHER" id="PTHR42090">
    <property type="match status" value="1"/>
</dbReference>
<dbReference type="Proteomes" id="UP000182235">
    <property type="component" value="Unassembled WGS sequence"/>
</dbReference>
<evidence type="ECO:0000256" key="1">
    <source>
        <dbReference type="SAM" id="MobiDB-lite"/>
    </source>
</evidence>
<keyword evidence="3" id="KW-1185">Reference proteome</keyword>
<name>A0A1J9PSS0_9EURO</name>
<feature type="region of interest" description="Disordered" evidence="1">
    <location>
        <begin position="49"/>
        <end position="76"/>
    </location>
</feature>
<reference evidence="2 3" key="1">
    <citation type="submission" date="2015-07" db="EMBL/GenBank/DDBJ databases">
        <title>Emmonsia species relationships and genome sequence.</title>
        <authorList>
            <consortium name="The Broad Institute Genomics Platform"/>
            <person name="Cuomo C.A."/>
            <person name="Munoz J.F."/>
            <person name="Imamovic A."/>
            <person name="Priest M.E."/>
            <person name="Young S."/>
            <person name="Clay O.K."/>
            <person name="McEwen J.G."/>
        </authorList>
    </citation>
    <scope>NUCLEOTIDE SEQUENCE [LARGE SCALE GENOMIC DNA]</scope>
    <source>
        <strain evidence="2 3">UAMH 9510</strain>
    </source>
</reference>
<accession>A0A1J9PSS0</accession>
<feature type="compositionally biased region" description="Basic and acidic residues" evidence="1">
    <location>
        <begin position="146"/>
        <end position="157"/>
    </location>
</feature>
<dbReference type="VEuPathDB" id="FungiDB:AJ78_00759"/>
<gene>
    <name evidence="2" type="ORF">AJ78_00759</name>
</gene>
<dbReference type="EMBL" id="LGRN01000013">
    <property type="protein sequence ID" value="OJD19310.1"/>
    <property type="molecule type" value="Genomic_DNA"/>
</dbReference>
<proteinExistence type="predicted"/>
<comment type="caution">
    <text evidence="2">The sequence shown here is derived from an EMBL/GenBank/DDBJ whole genome shotgun (WGS) entry which is preliminary data.</text>
</comment>
<evidence type="ECO:0000313" key="3">
    <source>
        <dbReference type="Proteomes" id="UP000182235"/>
    </source>
</evidence>